<accession>A0AAV6WNG6</accession>
<dbReference type="Pfam" id="PF00332">
    <property type="entry name" value="Glyco_hydro_17"/>
    <property type="match status" value="1"/>
</dbReference>
<evidence type="ECO:0000259" key="7">
    <source>
        <dbReference type="SMART" id="SM00768"/>
    </source>
</evidence>
<dbReference type="Pfam" id="PF07983">
    <property type="entry name" value="X8"/>
    <property type="match status" value="1"/>
</dbReference>
<proteinExistence type="inferred from homology"/>
<dbReference type="SMART" id="SM00768">
    <property type="entry name" value="X8"/>
    <property type="match status" value="1"/>
</dbReference>
<evidence type="ECO:0000313" key="9">
    <source>
        <dbReference type="Proteomes" id="UP000826271"/>
    </source>
</evidence>
<evidence type="ECO:0000256" key="4">
    <source>
        <dbReference type="ARBA" id="ARBA00023157"/>
    </source>
</evidence>
<evidence type="ECO:0000256" key="3">
    <source>
        <dbReference type="ARBA" id="ARBA00022801"/>
    </source>
</evidence>
<dbReference type="Gene3D" id="3.20.20.80">
    <property type="entry name" value="Glycosidases"/>
    <property type="match status" value="1"/>
</dbReference>
<reference evidence="8" key="1">
    <citation type="submission" date="2019-10" db="EMBL/GenBank/DDBJ databases">
        <authorList>
            <person name="Zhang R."/>
            <person name="Pan Y."/>
            <person name="Wang J."/>
            <person name="Ma R."/>
            <person name="Yu S."/>
        </authorList>
    </citation>
    <scope>NUCLEOTIDE SEQUENCE</scope>
    <source>
        <strain evidence="8">LA-IB0</strain>
        <tissue evidence="8">Leaf</tissue>
    </source>
</reference>
<dbReference type="EMBL" id="WHWC01000012">
    <property type="protein sequence ID" value="KAG8372028.1"/>
    <property type="molecule type" value="Genomic_DNA"/>
</dbReference>
<dbReference type="InterPro" id="IPR000490">
    <property type="entry name" value="Glyco_hydro_17"/>
</dbReference>
<evidence type="ECO:0000313" key="8">
    <source>
        <dbReference type="EMBL" id="KAG8372028.1"/>
    </source>
</evidence>
<dbReference type="GO" id="GO:0004553">
    <property type="term" value="F:hydrolase activity, hydrolyzing O-glycosyl compounds"/>
    <property type="evidence" value="ECO:0007669"/>
    <property type="project" value="InterPro"/>
</dbReference>
<dbReference type="PANTHER" id="PTHR32227">
    <property type="entry name" value="GLUCAN ENDO-1,3-BETA-GLUCOSIDASE BG1-RELATED-RELATED"/>
    <property type="match status" value="1"/>
</dbReference>
<gene>
    <name evidence="8" type="ORF">BUALT_Bualt12G0024100</name>
</gene>
<evidence type="ECO:0000256" key="6">
    <source>
        <dbReference type="RuleBase" id="RU004335"/>
    </source>
</evidence>
<evidence type="ECO:0000256" key="1">
    <source>
        <dbReference type="ARBA" id="ARBA00008773"/>
    </source>
</evidence>
<dbReference type="InterPro" id="IPR044965">
    <property type="entry name" value="Glyco_hydro_17_plant"/>
</dbReference>
<dbReference type="AlphaFoldDB" id="A0AAV6WNG6"/>
<feature type="domain" description="X8" evidence="7">
    <location>
        <begin position="252"/>
        <end position="335"/>
    </location>
</feature>
<keyword evidence="3" id="KW-0378">Hydrolase</keyword>
<organism evidence="8 9">
    <name type="scientific">Buddleja alternifolia</name>
    <dbReference type="NCBI Taxonomy" id="168488"/>
    <lineage>
        <taxon>Eukaryota</taxon>
        <taxon>Viridiplantae</taxon>
        <taxon>Streptophyta</taxon>
        <taxon>Embryophyta</taxon>
        <taxon>Tracheophyta</taxon>
        <taxon>Spermatophyta</taxon>
        <taxon>Magnoliopsida</taxon>
        <taxon>eudicotyledons</taxon>
        <taxon>Gunneridae</taxon>
        <taxon>Pentapetalae</taxon>
        <taxon>asterids</taxon>
        <taxon>lamiids</taxon>
        <taxon>Lamiales</taxon>
        <taxon>Scrophulariaceae</taxon>
        <taxon>Buddlejeae</taxon>
        <taxon>Buddleja</taxon>
    </lineage>
</organism>
<keyword evidence="4" id="KW-1015">Disulfide bond</keyword>
<keyword evidence="2" id="KW-0732">Signal</keyword>
<dbReference type="SUPFAM" id="SSF51445">
    <property type="entry name" value="(Trans)glycosidases"/>
    <property type="match status" value="1"/>
</dbReference>
<dbReference type="InterPro" id="IPR012946">
    <property type="entry name" value="X8"/>
</dbReference>
<evidence type="ECO:0000256" key="2">
    <source>
        <dbReference type="ARBA" id="ARBA00022729"/>
    </source>
</evidence>
<dbReference type="Proteomes" id="UP000826271">
    <property type="component" value="Unassembled WGS sequence"/>
</dbReference>
<comment type="similarity">
    <text evidence="1 6">Belongs to the glycosyl hydrolase 17 family.</text>
</comment>
<keyword evidence="5" id="KW-0326">Glycosidase</keyword>
<keyword evidence="9" id="KW-1185">Reference proteome</keyword>
<protein>
    <recommendedName>
        <fullName evidence="7">X8 domain-containing protein</fullName>
    </recommendedName>
</protein>
<dbReference type="GO" id="GO:0005975">
    <property type="term" value="P:carbohydrate metabolic process"/>
    <property type="evidence" value="ECO:0007669"/>
    <property type="project" value="InterPro"/>
</dbReference>
<evidence type="ECO:0000256" key="5">
    <source>
        <dbReference type="ARBA" id="ARBA00023295"/>
    </source>
</evidence>
<dbReference type="InterPro" id="IPR017853">
    <property type="entry name" value="GH"/>
</dbReference>
<sequence>MFEGFCRNIYVGSYVFAQNKDALFDSVMNLHSALHDFGLSKIKLTIPLPHLMLKNNLTRPSDAEFADELMDVFVRLFRYLEENNTPLVIEMLPLMFINEYKYDLSFGFTDNKSTNVITDINGFIYTNVIEFLYDSYVWALKKAGAPNLKIVIGQVGWPTDGYPGANISMAERFYKTLLPFVMSNKGTPMRPGGPMDIYIHCLQDEKRMPFPIARNWGIYRSNGEPKFKIDLSGQGHDIFPTRTKGIMRMPNRWCVYNGLNKNRIQVMEQFRWACNASDCTSLDTGGSCSHLDFAGNVSYAFNMYFQFRFQAEDACQFEGMGQVVTTNPSIGSCIFNVEVVEGLQIQLAPTNGCKLHEVPKCAILLFLLSTFLGLL</sequence>
<name>A0AAV6WNG6_9LAMI</name>
<dbReference type="Gene3D" id="1.20.58.1040">
    <property type="match status" value="1"/>
</dbReference>
<comment type="caution">
    <text evidence="8">The sequence shown here is derived from an EMBL/GenBank/DDBJ whole genome shotgun (WGS) entry which is preliminary data.</text>
</comment>